<evidence type="ECO:0000313" key="9">
    <source>
        <dbReference type="EMBL" id="PFG37482.1"/>
    </source>
</evidence>
<evidence type="ECO:0000259" key="7">
    <source>
        <dbReference type="Pfam" id="PF00590"/>
    </source>
</evidence>
<evidence type="ECO:0000256" key="5">
    <source>
        <dbReference type="ARBA" id="ARBA00022691"/>
    </source>
</evidence>
<feature type="domain" description="Tetrapyrrole methylase" evidence="7">
    <location>
        <begin position="5"/>
        <end position="207"/>
    </location>
</feature>
<feature type="domain" description="RsmI HTH" evidence="8">
    <location>
        <begin position="240"/>
        <end position="275"/>
    </location>
</feature>
<dbReference type="AlphaFoldDB" id="A0A2A9EGW4"/>
<keyword evidence="10" id="KW-1185">Reference proteome</keyword>
<dbReference type="InterPro" id="IPR014776">
    <property type="entry name" value="4pyrrole_Mease_sub2"/>
</dbReference>
<dbReference type="GO" id="GO:0005737">
    <property type="term" value="C:cytoplasm"/>
    <property type="evidence" value="ECO:0007669"/>
    <property type="project" value="UniProtKB-SubCell"/>
</dbReference>
<dbReference type="CDD" id="cd11648">
    <property type="entry name" value="RsmI"/>
    <property type="match status" value="1"/>
</dbReference>
<dbReference type="InterPro" id="IPR008189">
    <property type="entry name" value="rRNA_ssu_MeTfrase_I"/>
</dbReference>
<keyword evidence="4 6" id="KW-0808">Transferase</keyword>
<dbReference type="PIRSF" id="PIRSF005917">
    <property type="entry name" value="MTase_YraL"/>
    <property type="match status" value="1"/>
</dbReference>
<evidence type="ECO:0000256" key="2">
    <source>
        <dbReference type="ARBA" id="ARBA00022552"/>
    </source>
</evidence>
<comment type="similarity">
    <text evidence="6">Belongs to the methyltransferase superfamily. RsmI family.</text>
</comment>
<dbReference type="PANTHER" id="PTHR46111:SF1">
    <property type="entry name" value="RIBOSOMAL RNA SMALL SUBUNIT METHYLTRANSFERASE I"/>
    <property type="match status" value="1"/>
</dbReference>
<comment type="caution">
    <text evidence="9">The sequence shown here is derived from an EMBL/GenBank/DDBJ whole genome shotgun (WGS) entry which is preliminary data.</text>
</comment>
<dbReference type="EC" id="2.1.1.198" evidence="6"/>
<sequence length="279" mass="29625">MTGSLVLAATPIGDVEDASPRLRRLLVEAEVVAAEDTRRLLALAARLDLRVAGRIVSYHEHNETARADELLDVVEGGGTVLVVTDAGMPTVSDPGYRVVTRAVERGLRVTAAPGPSAVLTALAVSGLATDRFCFEGFAPRKPGERARTFGALADERRTMVFFESPHRVHDTLAAMAEAFGADRPAAVCRELTKTYEEVLRGTLAELAARAGEEQLRGEISIVVAGAQEQAPPSVEDLVPAVLTQVDAGTRLKEAVAAVAQRAGVPKRDLYEAVLAGRAR</sequence>
<dbReference type="InterPro" id="IPR035996">
    <property type="entry name" value="4pyrrol_Methylase_sf"/>
</dbReference>
<dbReference type="InterPro" id="IPR000878">
    <property type="entry name" value="4pyrrol_Mease"/>
</dbReference>
<keyword evidence="5 6" id="KW-0949">S-adenosyl-L-methionine</keyword>
<evidence type="ECO:0000256" key="4">
    <source>
        <dbReference type="ARBA" id="ARBA00022679"/>
    </source>
</evidence>
<dbReference type="GO" id="GO:0070677">
    <property type="term" value="F:rRNA (cytosine-2'-O-)-methyltransferase activity"/>
    <property type="evidence" value="ECO:0007669"/>
    <property type="project" value="UniProtKB-UniRule"/>
</dbReference>
<dbReference type="Pfam" id="PF00590">
    <property type="entry name" value="TP_methylase"/>
    <property type="match status" value="1"/>
</dbReference>
<dbReference type="Gene3D" id="3.40.1010.10">
    <property type="entry name" value="Cobalt-precorrin-4 Transmethylase, Domain 1"/>
    <property type="match status" value="1"/>
</dbReference>
<dbReference type="NCBIfam" id="TIGR00096">
    <property type="entry name" value="16S rRNA (cytidine(1402)-2'-O)-methyltransferase"/>
    <property type="match status" value="1"/>
</dbReference>
<evidence type="ECO:0000313" key="10">
    <source>
        <dbReference type="Proteomes" id="UP000221394"/>
    </source>
</evidence>
<dbReference type="OrthoDB" id="9809084at2"/>
<evidence type="ECO:0000256" key="3">
    <source>
        <dbReference type="ARBA" id="ARBA00022603"/>
    </source>
</evidence>
<organism evidence="9 10">
    <name type="scientific">Flavimobilis soli</name>
    <dbReference type="NCBI Taxonomy" id="442709"/>
    <lineage>
        <taxon>Bacteria</taxon>
        <taxon>Bacillati</taxon>
        <taxon>Actinomycetota</taxon>
        <taxon>Actinomycetes</taxon>
        <taxon>Micrococcales</taxon>
        <taxon>Jonesiaceae</taxon>
        <taxon>Flavimobilis</taxon>
    </lineage>
</organism>
<evidence type="ECO:0000256" key="1">
    <source>
        <dbReference type="ARBA" id="ARBA00022490"/>
    </source>
</evidence>
<dbReference type="Gene3D" id="3.30.950.10">
    <property type="entry name" value="Methyltransferase, Cobalt-precorrin-4 Transmethylase, Domain 2"/>
    <property type="match status" value="1"/>
</dbReference>
<dbReference type="RefSeq" id="WP_098458526.1">
    <property type="nucleotide sequence ID" value="NZ_PDJH01000001.1"/>
</dbReference>
<dbReference type="PANTHER" id="PTHR46111">
    <property type="entry name" value="RIBOSOMAL RNA SMALL SUBUNIT METHYLTRANSFERASE I"/>
    <property type="match status" value="1"/>
</dbReference>
<proteinExistence type="inferred from homology"/>
<dbReference type="Pfam" id="PF23016">
    <property type="entry name" value="RsmI_C"/>
    <property type="match status" value="1"/>
</dbReference>
<reference evidence="9 10" key="1">
    <citation type="submission" date="2017-10" db="EMBL/GenBank/DDBJ databases">
        <title>Sequencing the genomes of 1000 actinobacteria strains.</title>
        <authorList>
            <person name="Klenk H.-P."/>
        </authorList>
    </citation>
    <scope>NUCLEOTIDE SEQUENCE [LARGE SCALE GENOMIC DNA]</scope>
    <source>
        <strain evidence="9 10">DSM 21574</strain>
    </source>
</reference>
<dbReference type="FunFam" id="3.30.950.10:FF:000003">
    <property type="entry name" value="Ribosomal RNA small subunit methyltransferase I"/>
    <property type="match status" value="1"/>
</dbReference>
<evidence type="ECO:0000259" key="8">
    <source>
        <dbReference type="Pfam" id="PF23016"/>
    </source>
</evidence>
<evidence type="ECO:0000256" key="6">
    <source>
        <dbReference type="HAMAP-Rule" id="MF_01877"/>
    </source>
</evidence>
<protein>
    <recommendedName>
        <fullName evidence="6">Ribosomal RNA small subunit methyltransferase I</fullName>
        <ecNumber evidence="6">2.1.1.198</ecNumber>
    </recommendedName>
    <alternativeName>
        <fullName evidence="6">16S rRNA 2'-O-ribose C1402 methyltransferase</fullName>
    </alternativeName>
    <alternativeName>
        <fullName evidence="6">rRNA (cytidine-2'-O-)-methyltransferase RsmI</fullName>
    </alternativeName>
</protein>
<dbReference type="EMBL" id="PDJH01000001">
    <property type="protein sequence ID" value="PFG37482.1"/>
    <property type="molecule type" value="Genomic_DNA"/>
</dbReference>
<comment type="subcellular location">
    <subcellularLocation>
        <location evidence="6">Cytoplasm</location>
    </subcellularLocation>
</comment>
<gene>
    <name evidence="6" type="primary">rsmI</name>
    <name evidence="9" type="ORF">ATL41_2247</name>
</gene>
<comment type="catalytic activity">
    <reaction evidence="6">
        <text>cytidine(1402) in 16S rRNA + S-adenosyl-L-methionine = 2'-O-methylcytidine(1402) in 16S rRNA + S-adenosyl-L-homocysteine + H(+)</text>
        <dbReference type="Rhea" id="RHEA:42924"/>
        <dbReference type="Rhea" id="RHEA-COMP:10285"/>
        <dbReference type="Rhea" id="RHEA-COMP:10286"/>
        <dbReference type="ChEBI" id="CHEBI:15378"/>
        <dbReference type="ChEBI" id="CHEBI:57856"/>
        <dbReference type="ChEBI" id="CHEBI:59789"/>
        <dbReference type="ChEBI" id="CHEBI:74495"/>
        <dbReference type="ChEBI" id="CHEBI:82748"/>
        <dbReference type="EC" id="2.1.1.198"/>
    </reaction>
</comment>
<dbReference type="Proteomes" id="UP000221394">
    <property type="component" value="Unassembled WGS sequence"/>
</dbReference>
<dbReference type="InterPro" id="IPR014777">
    <property type="entry name" value="4pyrrole_Mease_sub1"/>
</dbReference>
<dbReference type="HAMAP" id="MF_01877">
    <property type="entry name" value="16SrRNA_methyltr_I"/>
    <property type="match status" value="1"/>
</dbReference>
<dbReference type="InterPro" id="IPR053910">
    <property type="entry name" value="RsmI_HTH"/>
</dbReference>
<comment type="function">
    <text evidence="6">Catalyzes the 2'-O-methylation of the ribose of cytidine 1402 (C1402) in 16S rRNA.</text>
</comment>
<dbReference type="FunFam" id="3.40.1010.10:FF:000007">
    <property type="entry name" value="Ribosomal RNA small subunit methyltransferase I"/>
    <property type="match status" value="1"/>
</dbReference>
<keyword evidence="2 6" id="KW-0698">rRNA processing</keyword>
<dbReference type="SUPFAM" id="SSF53790">
    <property type="entry name" value="Tetrapyrrole methylase"/>
    <property type="match status" value="1"/>
</dbReference>
<accession>A0A2A9EGW4</accession>
<keyword evidence="3 6" id="KW-0489">Methyltransferase</keyword>
<name>A0A2A9EGW4_9MICO</name>
<keyword evidence="1 6" id="KW-0963">Cytoplasm</keyword>